<evidence type="ECO:0000259" key="1">
    <source>
        <dbReference type="Pfam" id="PF13088"/>
    </source>
</evidence>
<gene>
    <name evidence="2" type="ORF">BU204_06565</name>
</gene>
<dbReference type="AlphaFoldDB" id="A0A1Q8CV62"/>
<dbReference type="Gene3D" id="2.120.10.10">
    <property type="match status" value="1"/>
</dbReference>
<dbReference type="SUPFAM" id="SSF50939">
    <property type="entry name" value="Sialidases"/>
    <property type="match status" value="1"/>
</dbReference>
<keyword evidence="3" id="KW-1185">Reference proteome</keyword>
<accession>A0A1Q8CV62</accession>
<reference evidence="2 3" key="1">
    <citation type="submission" date="2016-12" db="EMBL/GenBank/DDBJ databases">
        <title>The draft genome sequence of Actinophytocola sp. 11-183.</title>
        <authorList>
            <person name="Wang W."/>
            <person name="Yuan L."/>
        </authorList>
    </citation>
    <scope>NUCLEOTIDE SEQUENCE [LARGE SCALE GENOMIC DNA]</scope>
    <source>
        <strain evidence="2 3">11-183</strain>
    </source>
</reference>
<proteinExistence type="predicted"/>
<dbReference type="EMBL" id="MSIE01000008">
    <property type="protein sequence ID" value="OLF18226.1"/>
    <property type="molecule type" value="Genomic_DNA"/>
</dbReference>
<sequence>MAAVRARGFRAVGVDAAYSAFPSICRFESGDYRLVWRQGSDHVASRDGVVRTSVSTDGGLSWGAASTAVAGPAGRDLRDPCIATSNGTTWLTYFAGTTSDPAMGAFVRISQDQGAFWGDEIRIDPEQPYAAISAPVVALGDGRLLAAYYGRDTGHPSDSCWLATSADGGLSWTRTPVADGPAAGTHFQEPWLVTRGAEVWMLFRHGNRSGIGAAVSTDGGVSWSKPVELFRDATGRPAAAWLESGALAVVVRRISDRQPVVRTREAAGGWLPAKRTLNQPAAGPLGMQYAHPLVVPGGVVCPIGIEHDPTSASLHVGWLADSAGRSPLGDVFPDEQLAVAADLDHLLVADAFTRVDGPLTWPWQVGAGDLAVADGYVVSPFADDTPGLAWQDVGTPDVDLSGDFWWTGQAGYGLLGRVAGPGAYLLLTVETGGTALRLYRVNAGTATQLAAAAVAVPPATWTRLRLELRGNRLQGFLNGAALVAHSLTGSEQADFLGRGGHGIKLNAQGDGVHRCRLCTVRA</sequence>
<protein>
    <recommendedName>
        <fullName evidence="1">Sialidase domain-containing protein</fullName>
    </recommendedName>
</protein>
<dbReference type="Proteomes" id="UP000185596">
    <property type="component" value="Unassembled WGS sequence"/>
</dbReference>
<dbReference type="PANTHER" id="PTHR43752:SF2">
    <property type="entry name" value="BNR_ASP-BOX REPEAT FAMILY PROTEIN"/>
    <property type="match status" value="1"/>
</dbReference>
<name>A0A1Q8CV62_9PSEU</name>
<dbReference type="InterPro" id="IPR036278">
    <property type="entry name" value="Sialidase_sf"/>
</dbReference>
<dbReference type="InterPro" id="IPR011040">
    <property type="entry name" value="Sialidase"/>
</dbReference>
<dbReference type="Pfam" id="PF13088">
    <property type="entry name" value="BNR_2"/>
    <property type="match status" value="1"/>
</dbReference>
<dbReference type="CDD" id="cd15482">
    <property type="entry name" value="Sialidase_non-viral"/>
    <property type="match status" value="1"/>
</dbReference>
<evidence type="ECO:0000313" key="2">
    <source>
        <dbReference type="EMBL" id="OLF18226.1"/>
    </source>
</evidence>
<dbReference type="STRING" id="1912961.BU204_06565"/>
<dbReference type="PANTHER" id="PTHR43752">
    <property type="entry name" value="BNR/ASP-BOX REPEAT FAMILY PROTEIN"/>
    <property type="match status" value="1"/>
</dbReference>
<dbReference type="Gene3D" id="2.60.120.560">
    <property type="entry name" value="Exo-inulinase, domain 1"/>
    <property type="match status" value="1"/>
</dbReference>
<evidence type="ECO:0000313" key="3">
    <source>
        <dbReference type="Proteomes" id="UP000185596"/>
    </source>
</evidence>
<feature type="domain" description="Sialidase" evidence="1">
    <location>
        <begin position="35"/>
        <end position="252"/>
    </location>
</feature>
<comment type="caution">
    <text evidence="2">The sequence shown here is derived from an EMBL/GenBank/DDBJ whole genome shotgun (WGS) entry which is preliminary data.</text>
</comment>
<organism evidence="2 3">
    <name type="scientific">Actinophytocola xanthii</name>
    <dbReference type="NCBI Taxonomy" id="1912961"/>
    <lineage>
        <taxon>Bacteria</taxon>
        <taxon>Bacillati</taxon>
        <taxon>Actinomycetota</taxon>
        <taxon>Actinomycetes</taxon>
        <taxon>Pseudonocardiales</taxon>
        <taxon>Pseudonocardiaceae</taxon>
    </lineage>
</organism>